<dbReference type="PROSITE" id="PS50914">
    <property type="entry name" value="BON"/>
    <property type="match status" value="1"/>
</dbReference>
<evidence type="ECO:0000256" key="1">
    <source>
        <dbReference type="ARBA" id="ARBA00023122"/>
    </source>
</evidence>
<dbReference type="PROSITE" id="PS51371">
    <property type="entry name" value="CBS"/>
    <property type="match status" value="2"/>
</dbReference>
<dbReference type="CDD" id="cd04586">
    <property type="entry name" value="CBS_pair_BON_assoc"/>
    <property type="match status" value="1"/>
</dbReference>
<dbReference type="InterPro" id="IPR017080">
    <property type="entry name" value="UCP036990_CBS_BON"/>
</dbReference>
<evidence type="ECO:0000256" key="2">
    <source>
        <dbReference type="PROSITE-ProRule" id="PRU00703"/>
    </source>
</evidence>
<dbReference type="PANTHER" id="PTHR43080:SF29">
    <property type="entry name" value="OS02G0818000 PROTEIN"/>
    <property type="match status" value="1"/>
</dbReference>
<organism evidence="5 6">
    <name type="scientific">Streptomyces gilvifuscus</name>
    <dbReference type="NCBI Taxonomy" id="1550617"/>
    <lineage>
        <taxon>Bacteria</taxon>
        <taxon>Bacillati</taxon>
        <taxon>Actinomycetota</taxon>
        <taxon>Actinomycetes</taxon>
        <taxon>Kitasatosporales</taxon>
        <taxon>Streptomycetaceae</taxon>
        <taxon>Streptomyces</taxon>
    </lineage>
</organism>
<gene>
    <name evidence="5" type="ORF">PO587_34270</name>
</gene>
<evidence type="ECO:0000259" key="4">
    <source>
        <dbReference type="PROSITE" id="PS51371"/>
    </source>
</evidence>
<feature type="domain" description="BON" evidence="3">
    <location>
        <begin position="150"/>
        <end position="218"/>
    </location>
</feature>
<keyword evidence="1 2" id="KW-0129">CBS domain</keyword>
<dbReference type="Pfam" id="PF04972">
    <property type="entry name" value="BON"/>
    <property type="match status" value="1"/>
</dbReference>
<dbReference type="InterPro" id="IPR046342">
    <property type="entry name" value="CBS_dom_sf"/>
</dbReference>
<dbReference type="PIRSF" id="PIRSF036990">
    <property type="entry name" value="UCP036990_CBS_BON"/>
    <property type="match status" value="1"/>
</dbReference>
<feature type="domain" description="CBS" evidence="4">
    <location>
        <begin position="97"/>
        <end position="154"/>
    </location>
</feature>
<dbReference type="PANTHER" id="PTHR43080">
    <property type="entry name" value="CBS DOMAIN-CONTAINING PROTEIN CBSX3, MITOCHONDRIAL"/>
    <property type="match status" value="1"/>
</dbReference>
<dbReference type="RefSeq" id="WP_200698448.1">
    <property type="nucleotide sequence ID" value="NZ_JAQOSK010000017.1"/>
</dbReference>
<dbReference type="SMART" id="SM00116">
    <property type="entry name" value="CBS"/>
    <property type="match status" value="2"/>
</dbReference>
<protein>
    <submittedName>
        <fullName evidence="5">CBS domain-containing protein</fullName>
    </submittedName>
</protein>
<accession>A0ABT5G3W9</accession>
<dbReference type="Proteomes" id="UP001221328">
    <property type="component" value="Unassembled WGS sequence"/>
</dbReference>
<comment type="caution">
    <text evidence="5">The sequence shown here is derived from an EMBL/GenBank/DDBJ whole genome shotgun (WGS) entry which is preliminary data.</text>
</comment>
<dbReference type="EMBL" id="JAQOSK010000017">
    <property type="protein sequence ID" value="MDC2959504.1"/>
    <property type="molecule type" value="Genomic_DNA"/>
</dbReference>
<dbReference type="Pfam" id="PF00571">
    <property type="entry name" value="CBS"/>
    <property type="match status" value="2"/>
</dbReference>
<evidence type="ECO:0000313" key="6">
    <source>
        <dbReference type="Proteomes" id="UP001221328"/>
    </source>
</evidence>
<evidence type="ECO:0000259" key="3">
    <source>
        <dbReference type="PROSITE" id="PS50914"/>
    </source>
</evidence>
<dbReference type="SUPFAM" id="SSF54631">
    <property type="entry name" value="CBS-domain pair"/>
    <property type="match status" value="1"/>
</dbReference>
<name>A0ABT5G3W9_9ACTN</name>
<dbReference type="InterPro" id="IPR000644">
    <property type="entry name" value="CBS_dom"/>
</dbReference>
<feature type="domain" description="CBS" evidence="4">
    <location>
        <begin position="10"/>
        <end position="66"/>
    </location>
</feature>
<proteinExistence type="predicted"/>
<keyword evidence="6" id="KW-1185">Reference proteome</keyword>
<dbReference type="Gene3D" id="3.30.1340.30">
    <property type="match status" value="1"/>
</dbReference>
<reference evidence="5 6" key="1">
    <citation type="journal article" date="2015" name="Int. J. Syst. Evol. Microbiol.">
        <title>Streptomyces gilvifuscus sp. nov., an actinomycete that produces antibacterial compounds isolated from soil.</title>
        <authorList>
            <person name="Nguyen T.M."/>
            <person name="Kim J."/>
        </authorList>
    </citation>
    <scope>NUCLEOTIDE SEQUENCE [LARGE SCALE GENOMIC DNA]</scope>
    <source>
        <strain evidence="5 6">T113</strain>
    </source>
</reference>
<dbReference type="InterPro" id="IPR051257">
    <property type="entry name" value="Diverse_CBS-Domain"/>
</dbReference>
<evidence type="ECO:0000313" key="5">
    <source>
        <dbReference type="EMBL" id="MDC2959504.1"/>
    </source>
</evidence>
<sequence>MMYCRVKDVMTQEVVRAHGETPFKQVARLLSDKRISGLPVVDDEEKVVGVISETDLLQHQTHQDDGYGHRRVHRPRLTLSARTAAAKARARTADHLMSRPAITATPDHYVTEAAQIMREHGVERLPVVDDKNRLVGIVTRGDLLRVFLRTDEDILRDVRRRVVLGLDVPRHMVDVGVDAGVVTLRGHLQRREDAALATWIAGHVDGVVAVTSHFTHRHGTRARSTTVASGHM</sequence>
<dbReference type="Gene3D" id="3.10.580.10">
    <property type="entry name" value="CBS-domain"/>
    <property type="match status" value="1"/>
</dbReference>
<dbReference type="InterPro" id="IPR007055">
    <property type="entry name" value="BON_dom"/>
</dbReference>